<dbReference type="EMBL" id="VSRR010015809">
    <property type="protein sequence ID" value="MPC58588.1"/>
    <property type="molecule type" value="Genomic_DNA"/>
</dbReference>
<name>A0A5B7GNN6_PORTR</name>
<dbReference type="Proteomes" id="UP000324222">
    <property type="component" value="Unassembled WGS sequence"/>
</dbReference>
<evidence type="ECO:0000313" key="1">
    <source>
        <dbReference type="EMBL" id="MPC58588.1"/>
    </source>
</evidence>
<protein>
    <submittedName>
        <fullName evidence="1">Uncharacterized protein</fullName>
    </submittedName>
</protein>
<reference evidence="1 2" key="1">
    <citation type="submission" date="2019-05" db="EMBL/GenBank/DDBJ databases">
        <title>Another draft genome of Portunus trituberculatus and its Hox gene families provides insights of decapod evolution.</title>
        <authorList>
            <person name="Jeong J.-H."/>
            <person name="Song I."/>
            <person name="Kim S."/>
            <person name="Choi T."/>
            <person name="Kim D."/>
            <person name="Ryu S."/>
            <person name="Kim W."/>
        </authorList>
    </citation>
    <scope>NUCLEOTIDE SEQUENCE [LARGE SCALE GENOMIC DNA]</scope>
    <source>
        <tissue evidence="1">Muscle</tissue>
    </source>
</reference>
<proteinExistence type="predicted"/>
<organism evidence="1 2">
    <name type="scientific">Portunus trituberculatus</name>
    <name type="common">Swimming crab</name>
    <name type="synonym">Neptunus trituberculatus</name>
    <dbReference type="NCBI Taxonomy" id="210409"/>
    <lineage>
        <taxon>Eukaryota</taxon>
        <taxon>Metazoa</taxon>
        <taxon>Ecdysozoa</taxon>
        <taxon>Arthropoda</taxon>
        <taxon>Crustacea</taxon>
        <taxon>Multicrustacea</taxon>
        <taxon>Malacostraca</taxon>
        <taxon>Eumalacostraca</taxon>
        <taxon>Eucarida</taxon>
        <taxon>Decapoda</taxon>
        <taxon>Pleocyemata</taxon>
        <taxon>Brachyura</taxon>
        <taxon>Eubrachyura</taxon>
        <taxon>Portunoidea</taxon>
        <taxon>Portunidae</taxon>
        <taxon>Portuninae</taxon>
        <taxon>Portunus</taxon>
    </lineage>
</organism>
<sequence>MLLWNRQGESNLSEKKAKRGHVRWVMDRVEGRVRVWRMLLM</sequence>
<accession>A0A5B7GNN6</accession>
<keyword evidence="2" id="KW-1185">Reference proteome</keyword>
<comment type="caution">
    <text evidence="1">The sequence shown here is derived from an EMBL/GenBank/DDBJ whole genome shotgun (WGS) entry which is preliminary data.</text>
</comment>
<dbReference type="AlphaFoldDB" id="A0A5B7GNN6"/>
<evidence type="ECO:0000313" key="2">
    <source>
        <dbReference type="Proteomes" id="UP000324222"/>
    </source>
</evidence>
<gene>
    <name evidence="1" type="ORF">E2C01_052594</name>
</gene>